<evidence type="ECO:0000313" key="2">
    <source>
        <dbReference type="Proteomes" id="UP000301424"/>
    </source>
</evidence>
<reference evidence="1 2" key="1">
    <citation type="submission" date="2019-02" db="EMBL/GenBank/DDBJ databases">
        <title>Complete genome sequence of Burkholderia cenocepacia phage BcepSauron.</title>
        <authorList>
            <person name="Park K."/>
            <person name="Gonzalez C."/>
            <person name="Liu M."/>
            <person name="Gill J."/>
        </authorList>
    </citation>
    <scope>NUCLEOTIDE SEQUENCE [LARGE SCALE GENOMIC DNA]</scope>
</reference>
<gene>
    <name evidence="1" type="ORF">BcepSauron_015</name>
</gene>
<dbReference type="Proteomes" id="UP000301424">
    <property type="component" value="Segment"/>
</dbReference>
<protein>
    <submittedName>
        <fullName evidence="1">Uncharacterized protein</fullName>
    </submittedName>
</protein>
<name>A0A482MLA6_9CAUD</name>
<sequence>MQVRARDVQAGDTLKIDGARALVLFVYDANGIVTFDLEFYGRVEETRAYRSGQYVERV</sequence>
<dbReference type="EMBL" id="MK552141">
    <property type="protein sequence ID" value="QBQ74395.1"/>
    <property type="molecule type" value="Genomic_DNA"/>
</dbReference>
<accession>A0A482MLA6</accession>
<organism evidence="1 2">
    <name type="scientific">Burkholderia phage BcepSauron</name>
    <dbReference type="NCBI Taxonomy" id="2530033"/>
    <lineage>
        <taxon>Viruses</taxon>
        <taxon>Duplodnaviria</taxon>
        <taxon>Heunggongvirae</taxon>
        <taxon>Uroviricota</taxon>
        <taxon>Caudoviricetes</taxon>
        <taxon>Sarumanvirus</taxon>
        <taxon>Sarumanvirus bcepsauron</taxon>
    </lineage>
</organism>
<proteinExistence type="predicted"/>
<evidence type="ECO:0000313" key="1">
    <source>
        <dbReference type="EMBL" id="QBQ74395.1"/>
    </source>
</evidence>
<keyword evidence="2" id="KW-1185">Reference proteome</keyword>